<comment type="caution">
    <text evidence="2">The sequence shown here is derived from an EMBL/GenBank/DDBJ whole genome shotgun (WGS) entry which is preliminary data.</text>
</comment>
<dbReference type="OrthoDB" id="2436758at2759"/>
<evidence type="ECO:0000313" key="2">
    <source>
        <dbReference type="EMBL" id="CAG8599991.1"/>
    </source>
</evidence>
<dbReference type="Proteomes" id="UP000789570">
    <property type="component" value="Unassembled WGS sequence"/>
</dbReference>
<dbReference type="PANTHER" id="PTHR12820:SF0">
    <property type="entry name" value="VACUOLAR PROTEIN SORTING-ASSOCIATED PROTEIN 53 HOMOLOG"/>
    <property type="match status" value="1"/>
</dbReference>
<dbReference type="EMBL" id="CAJVPQ010002518">
    <property type="protein sequence ID" value="CAG8599991.1"/>
    <property type="molecule type" value="Genomic_DNA"/>
</dbReference>
<gene>
    <name evidence="2" type="ORF">FCALED_LOCUS8541</name>
</gene>
<dbReference type="GO" id="GO:0000938">
    <property type="term" value="C:GARP complex"/>
    <property type="evidence" value="ECO:0007669"/>
    <property type="project" value="InterPro"/>
</dbReference>
<dbReference type="Pfam" id="PF16854">
    <property type="entry name" value="VPS53_C"/>
    <property type="match status" value="1"/>
</dbReference>
<organism evidence="2 3">
    <name type="scientific">Funneliformis caledonium</name>
    <dbReference type="NCBI Taxonomy" id="1117310"/>
    <lineage>
        <taxon>Eukaryota</taxon>
        <taxon>Fungi</taxon>
        <taxon>Fungi incertae sedis</taxon>
        <taxon>Mucoromycota</taxon>
        <taxon>Glomeromycotina</taxon>
        <taxon>Glomeromycetes</taxon>
        <taxon>Glomerales</taxon>
        <taxon>Glomeraceae</taxon>
        <taxon>Funneliformis</taxon>
    </lineage>
</organism>
<dbReference type="InterPro" id="IPR031745">
    <property type="entry name" value="Vps53_C"/>
</dbReference>
<dbReference type="AlphaFoldDB" id="A0A9N9GE63"/>
<feature type="domain" description="Vps53 C-terminal" evidence="1">
    <location>
        <begin position="71"/>
        <end position="153"/>
    </location>
</feature>
<sequence>MTKIPWNNLESVGDQSEYVTLFHNTLTRCVVSVHKDITNNRYFRSFCDKFVESFVSKIINNLSKCKPISEMLLDIHALKTSILEMPTMGMENPAPPPTTFTKIVNKGIGKIEAILKMILTPHDPPEGLSENYILLIGDKNITNFQKILELKGLRRNEQQQLIEQFQQRKPKFMVRFDPNID</sequence>
<protein>
    <submittedName>
        <fullName evidence="2">14681_t:CDS:1</fullName>
    </submittedName>
</protein>
<accession>A0A9N9GE63</accession>
<evidence type="ECO:0000259" key="1">
    <source>
        <dbReference type="Pfam" id="PF16854"/>
    </source>
</evidence>
<dbReference type="InterPro" id="IPR039766">
    <property type="entry name" value="Vps53"/>
</dbReference>
<evidence type="ECO:0000313" key="3">
    <source>
        <dbReference type="Proteomes" id="UP000789570"/>
    </source>
</evidence>
<dbReference type="Gene3D" id="1.10.357.110">
    <property type="entry name" value="Vacuolar protein sorting-associated protein 53, C-terminus"/>
    <property type="match status" value="1"/>
</dbReference>
<dbReference type="InterPro" id="IPR038260">
    <property type="entry name" value="Vps53_C_sf"/>
</dbReference>
<dbReference type="PANTHER" id="PTHR12820">
    <property type="entry name" value="VACUOLAR SORTING PROTEIN 53"/>
    <property type="match status" value="1"/>
</dbReference>
<dbReference type="GO" id="GO:0005829">
    <property type="term" value="C:cytosol"/>
    <property type="evidence" value="ECO:0007669"/>
    <property type="project" value="GOC"/>
</dbReference>
<dbReference type="GO" id="GO:0042147">
    <property type="term" value="P:retrograde transport, endosome to Golgi"/>
    <property type="evidence" value="ECO:0007669"/>
    <property type="project" value="InterPro"/>
</dbReference>
<reference evidence="2" key="1">
    <citation type="submission" date="2021-06" db="EMBL/GenBank/DDBJ databases">
        <authorList>
            <person name="Kallberg Y."/>
            <person name="Tangrot J."/>
            <person name="Rosling A."/>
        </authorList>
    </citation>
    <scope>NUCLEOTIDE SEQUENCE</scope>
    <source>
        <strain evidence="2">UK204</strain>
    </source>
</reference>
<keyword evidence="3" id="KW-1185">Reference proteome</keyword>
<name>A0A9N9GE63_9GLOM</name>
<proteinExistence type="predicted"/>